<organism evidence="1 2">
    <name type="scientific">Bordetella holmesii 1058</name>
    <dbReference type="NCBI Taxonomy" id="1247648"/>
    <lineage>
        <taxon>Bacteria</taxon>
        <taxon>Pseudomonadati</taxon>
        <taxon>Pseudomonadota</taxon>
        <taxon>Betaproteobacteria</taxon>
        <taxon>Burkholderiales</taxon>
        <taxon>Alcaligenaceae</taxon>
        <taxon>Bordetella</taxon>
    </lineage>
</organism>
<reference evidence="1 2" key="1">
    <citation type="submission" date="2014-02" db="EMBL/GenBank/DDBJ databases">
        <title>Whole Genome Sequencing Of Bordetella Holmesii, An Emerging Opportunistic Infection Of Humans.</title>
        <authorList>
            <person name="Tettelin H."/>
            <person name="Hooven T.A."/>
            <person name="Hine E."/>
            <person name="Su Q."/>
            <person name="Huard R.C."/>
            <person name="Della-Latta P."/>
            <person name="Daugherty S.C."/>
            <person name="Agrawal S."/>
            <person name="Sengamalay N."/>
            <person name="Tallon L.J."/>
            <person name="Sadzewicz L."/>
            <person name="Whittier S."/>
            <person name="Fraser C.M."/>
            <person name="Ratner A.J."/>
        </authorList>
    </citation>
    <scope>NUCLEOTIDE SEQUENCE [LARGE SCALE GENOMIC DNA]</scope>
    <source>
        <strain evidence="1 2">1058</strain>
    </source>
</reference>
<evidence type="ECO:0000313" key="1">
    <source>
        <dbReference type="EMBL" id="EXX96610.1"/>
    </source>
</evidence>
<evidence type="ECO:0000313" key="2">
    <source>
        <dbReference type="Proteomes" id="UP000023104"/>
    </source>
</evidence>
<sequence>MQPSTCVGQPIGNFIRTALRDLPREVQEFGRRAQDSMLGTSAVCRAPQARLATRRATRVTLTQAQHPWQGPSS</sequence>
<protein>
    <recommendedName>
        <fullName evidence="3">N-acetyltransferase YedL</fullName>
    </recommendedName>
</protein>
<keyword evidence="2" id="KW-1185">Reference proteome</keyword>
<evidence type="ECO:0008006" key="3">
    <source>
        <dbReference type="Google" id="ProtNLM"/>
    </source>
</evidence>
<proteinExistence type="predicted"/>
<name>A0ABP3BRE8_9BORD</name>
<gene>
    <name evidence="1" type="ORF">D559_0002</name>
</gene>
<dbReference type="EMBL" id="JDTF01000001">
    <property type="protein sequence ID" value="EXX96610.1"/>
    <property type="molecule type" value="Genomic_DNA"/>
</dbReference>
<dbReference type="Proteomes" id="UP000023104">
    <property type="component" value="Unassembled WGS sequence"/>
</dbReference>
<comment type="caution">
    <text evidence="1">The sequence shown here is derived from an EMBL/GenBank/DDBJ whole genome shotgun (WGS) entry which is preliminary data.</text>
</comment>
<accession>A0ABP3BRE8</accession>